<dbReference type="InterPro" id="IPR027417">
    <property type="entry name" value="P-loop_NTPase"/>
</dbReference>
<name>A0A0F7VYR7_STRLW</name>
<evidence type="ECO:0000259" key="2">
    <source>
        <dbReference type="Pfam" id="PF01656"/>
    </source>
</evidence>
<dbReference type="PANTHER" id="PTHR43384">
    <property type="entry name" value="SEPTUM SITE-DETERMINING PROTEIN MIND HOMOLOG, CHLOROPLASTIC-RELATED"/>
    <property type="match status" value="1"/>
</dbReference>
<dbReference type="GO" id="GO:0005524">
    <property type="term" value="F:ATP binding"/>
    <property type="evidence" value="ECO:0007669"/>
    <property type="project" value="TreeGrafter"/>
</dbReference>
<feature type="compositionally biased region" description="Polar residues" evidence="1">
    <location>
        <begin position="186"/>
        <end position="204"/>
    </location>
</feature>
<reference evidence="4 5" key="1">
    <citation type="submission" date="2015-02" db="EMBL/GenBank/DDBJ databases">
        <authorList>
            <person name="Gomez-Escribano P.J."/>
        </authorList>
    </citation>
    <scope>NUCLEOTIDE SEQUENCE [LARGE SCALE GENOMIC DNA]</scope>
    <source>
        <strain evidence="5">C34 (DSM 42122 / NRRL B-24963)</strain>
    </source>
</reference>
<dbReference type="SUPFAM" id="SSF52540">
    <property type="entry name" value="P-loop containing nucleoside triphosphate hydrolases"/>
    <property type="match status" value="1"/>
</dbReference>
<feature type="compositionally biased region" description="Pro residues" evidence="1">
    <location>
        <begin position="570"/>
        <end position="582"/>
    </location>
</feature>
<evidence type="ECO:0000313" key="5">
    <source>
        <dbReference type="Proteomes" id="UP000035016"/>
    </source>
</evidence>
<gene>
    <name evidence="4" type="primary">sle_61740</name>
</gene>
<dbReference type="AlphaFoldDB" id="A0A0F7VYR7"/>
<dbReference type="Pfam" id="PF01656">
    <property type="entry name" value="CbiA"/>
    <property type="match status" value="1"/>
</dbReference>
<dbReference type="GO" id="GO:0016887">
    <property type="term" value="F:ATP hydrolysis activity"/>
    <property type="evidence" value="ECO:0007669"/>
    <property type="project" value="TreeGrafter"/>
</dbReference>
<dbReference type="PANTHER" id="PTHR43384:SF14">
    <property type="entry name" value="ESX-1 SECRETION-ASSOCIATED PROTEIN ESPI"/>
    <property type="match status" value="1"/>
</dbReference>
<dbReference type="Gene3D" id="3.40.50.300">
    <property type="entry name" value="P-loop containing nucleotide triphosphate hydrolases"/>
    <property type="match status" value="1"/>
</dbReference>
<accession>A0A0F7VYR7</accession>
<dbReference type="GO" id="GO:0009898">
    <property type="term" value="C:cytoplasmic side of plasma membrane"/>
    <property type="evidence" value="ECO:0007669"/>
    <property type="project" value="TreeGrafter"/>
</dbReference>
<feature type="region of interest" description="Disordered" evidence="1">
    <location>
        <begin position="80"/>
        <end position="222"/>
    </location>
</feature>
<feature type="compositionally biased region" description="Low complexity" evidence="1">
    <location>
        <begin position="132"/>
        <end position="143"/>
    </location>
</feature>
<feature type="domain" description="CobQ/CobB/MinD/ParA nucleotide binding" evidence="2">
    <location>
        <begin position="235"/>
        <end position="385"/>
    </location>
</feature>
<sequence length="1080" mass="115333">MDAETENLAVLAAQVFSQAPTEEARTTILRRLESLPGAERLGMRLRLYEPDVLELAAELLLLLEQHEGLAAGLRSLVADHGPAGPGGTGSAARSSDDRDESRRDRAVPGDERSDAETTGEFTIEYAPPAWYARSAPSAPSTAPAEPPDRSGSSGSAPEPATLSPAPADPPAASPDHEAAVGPATNRLPNSGYQRFQSGRTTSGGSRFRPGHRTGEAERRRRTHVIRTPMPTGFRIAVISLEAGAGRTTTTTALGATLASERQHRVLAIDADPDAGTLGRRVRRETGATLRDLVRAIPYLHSYMDIRRFTSQAPSGLEVVAGGAGPAVYAATAFDDEGYRRAIDVLRGQYPIILTDTGTGLLHGAMRGVLDLADQILLVTTPSVDGASSASTTLDWLSTHGYADLVARSLTVISDVRETGRRITVEDLVTHFEQRCRGVVVVPFDEHLATGGEVDLASLRPRTREAYLDLAARVAEDFARVAREDRSPWTPAGGPPPTTTHPMQSGQQGQPYHPQPGRPAPPGQAGPPHPPPAGYGYPPPAAYGYPQQPPDTRTADLPQADAAWGGDEDPVPPGGPASPPGASPPSLGEDDGASEPRRLVAELAAQTSPGREVPLHVQIVRESGRAVRDGERTVRLQSFSVPREGARVLVTIHAPGLVAVGELQQEIHVMPGRDSAVLLFRLRASTPGLHHVTVRAFRGGTFLGEVSCQISVEHGSVTRDGPQRQAALPSLAFDPGEVTLQVLKDEVTDAFSFQLISETFYAPEVLHFRAGDPRRATEQIYAQLRNAARSAGAGGEGEARRLRARLRNHGVQLWTSAVPQAVQQQFWDEADRITAFTVLGEHDIVPWELLYPLNEGHPDRGFLAEWLPVVRRVFGQDRVRDISLPEVAFVVPPGSPADAGEEVASLRARLGARVADIGVLTERAALTALVEGGHAGLLHFACHNAFTGAGSCVTMADGPFDPIDLASAAQLRTLRPHRPLVFFNACRSAGEIDWFGESLGWAPQFLNAGAGAFVGTLWPVRSRSALEFAEAFYDQLITHGRPLGQASLAARRTMSDLHGGDPTWLAYAVYGSPAATAHTVP</sequence>
<proteinExistence type="predicted"/>
<feature type="region of interest" description="Disordered" evidence="1">
    <location>
        <begin position="482"/>
        <end position="593"/>
    </location>
</feature>
<feature type="compositionally biased region" description="Pro residues" evidence="1">
    <location>
        <begin position="512"/>
        <end position="540"/>
    </location>
</feature>
<evidence type="ECO:0000259" key="3">
    <source>
        <dbReference type="Pfam" id="PF12770"/>
    </source>
</evidence>
<evidence type="ECO:0000313" key="4">
    <source>
        <dbReference type="EMBL" id="CQR65629.1"/>
    </source>
</evidence>
<dbReference type="GO" id="GO:0051782">
    <property type="term" value="P:negative regulation of cell division"/>
    <property type="evidence" value="ECO:0007669"/>
    <property type="project" value="TreeGrafter"/>
</dbReference>
<dbReference type="InterPro" id="IPR002586">
    <property type="entry name" value="CobQ/CobB/MinD/ParA_Nub-bd_dom"/>
</dbReference>
<organism evidence="4 5">
    <name type="scientific">Streptomyces leeuwenhoekii</name>
    <dbReference type="NCBI Taxonomy" id="1437453"/>
    <lineage>
        <taxon>Bacteria</taxon>
        <taxon>Bacillati</taxon>
        <taxon>Actinomycetota</taxon>
        <taxon>Actinomycetes</taxon>
        <taxon>Kitasatosporales</taxon>
        <taxon>Streptomycetaceae</taxon>
        <taxon>Streptomyces</taxon>
    </lineage>
</organism>
<feature type="compositionally biased region" description="Low complexity" evidence="1">
    <location>
        <begin position="499"/>
        <end position="511"/>
    </location>
</feature>
<dbReference type="GO" id="GO:0005829">
    <property type="term" value="C:cytosol"/>
    <property type="evidence" value="ECO:0007669"/>
    <property type="project" value="TreeGrafter"/>
</dbReference>
<dbReference type="NCBIfam" id="NF041021">
    <property type="entry name" value="SCO5717_Nterm"/>
    <property type="match status" value="1"/>
</dbReference>
<dbReference type="RefSeq" id="WP_049976708.1">
    <property type="nucleotide sequence ID" value="NZ_AZSD01000050.1"/>
</dbReference>
<dbReference type="EMBL" id="LN831790">
    <property type="protein sequence ID" value="CQR65629.1"/>
    <property type="molecule type" value="Genomic_DNA"/>
</dbReference>
<dbReference type="Proteomes" id="UP000035016">
    <property type="component" value="Chromosome Chromosome"/>
</dbReference>
<evidence type="ECO:0000256" key="1">
    <source>
        <dbReference type="SAM" id="MobiDB-lite"/>
    </source>
</evidence>
<dbReference type="InterPro" id="IPR047739">
    <property type="entry name" value="SCO5717-like_N"/>
</dbReference>
<dbReference type="Pfam" id="PF12770">
    <property type="entry name" value="CHAT"/>
    <property type="match status" value="1"/>
</dbReference>
<feature type="domain" description="CHAT" evidence="3">
    <location>
        <begin position="891"/>
        <end position="1057"/>
    </location>
</feature>
<feature type="compositionally biased region" description="Basic and acidic residues" evidence="1">
    <location>
        <begin position="94"/>
        <end position="115"/>
    </location>
</feature>
<protein>
    <submittedName>
        <fullName evidence="4">ESX-1 secretion-associated protein EspI</fullName>
    </submittedName>
</protein>
<dbReference type="InterPro" id="IPR050625">
    <property type="entry name" value="ParA/MinD_ATPase"/>
</dbReference>
<dbReference type="KEGG" id="sle:sle_61740"/>
<dbReference type="InterPro" id="IPR024983">
    <property type="entry name" value="CHAT_dom"/>
</dbReference>